<gene>
    <name evidence="2" type="ORF">C7B43_10300</name>
</gene>
<comment type="caution">
    <text evidence="2">The sequence shown here is derived from an EMBL/GenBank/DDBJ whole genome shotgun (WGS) entry which is preliminary data.</text>
</comment>
<keyword evidence="1" id="KW-0472">Membrane</keyword>
<feature type="transmembrane region" description="Helical" evidence="1">
    <location>
        <begin position="33"/>
        <end position="51"/>
    </location>
</feature>
<dbReference type="EMBL" id="PXYT01000020">
    <property type="protein sequence ID" value="PSR28360.1"/>
    <property type="molecule type" value="Genomic_DNA"/>
</dbReference>
<keyword evidence="1" id="KW-1133">Transmembrane helix</keyword>
<sequence length="104" mass="12194">MIPQNHPDARLSHFLQTFGFTRILRAAGIHKQAVGISPVVIIQFLLGLIFTQRNFWRWLATRKPQEIPFGKDIPYHFLNDPLWNWREVLSRVGHLRKLSNGSEH</sequence>
<name>A0A2T2X1I5_9FIRM</name>
<dbReference type="Proteomes" id="UP000242699">
    <property type="component" value="Unassembled WGS sequence"/>
</dbReference>
<evidence type="ECO:0008006" key="4">
    <source>
        <dbReference type="Google" id="ProtNLM"/>
    </source>
</evidence>
<dbReference type="AlphaFoldDB" id="A0A2T2X1I5"/>
<organism evidence="2 3">
    <name type="scientific">Sulfobacillus benefaciens</name>
    <dbReference type="NCBI Taxonomy" id="453960"/>
    <lineage>
        <taxon>Bacteria</taxon>
        <taxon>Bacillati</taxon>
        <taxon>Bacillota</taxon>
        <taxon>Clostridia</taxon>
        <taxon>Eubacteriales</taxon>
        <taxon>Clostridiales Family XVII. Incertae Sedis</taxon>
        <taxon>Sulfobacillus</taxon>
    </lineage>
</organism>
<accession>A0A2T2X1I5</accession>
<protein>
    <recommendedName>
        <fullName evidence="4">Transposase</fullName>
    </recommendedName>
</protein>
<proteinExistence type="predicted"/>
<reference evidence="2 3" key="1">
    <citation type="journal article" date="2014" name="BMC Genomics">
        <title>Comparison of environmental and isolate Sulfobacillus genomes reveals diverse carbon, sulfur, nitrogen, and hydrogen metabolisms.</title>
        <authorList>
            <person name="Justice N.B."/>
            <person name="Norman A."/>
            <person name="Brown C.T."/>
            <person name="Singh A."/>
            <person name="Thomas B.C."/>
            <person name="Banfield J.F."/>
        </authorList>
    </citation>
    <scope>NUCLEOTIDE SEQUENCE [LARGE SCALE GENOMIC DNA]</scope>
    <source>
        <strain evidence="2">AMDSBA1</strain>
    </source>
</reference>
<evidence type="ECO:0000256" key="1">
    <source>
        <dbReference type="SAM" id="Phobius"/>
    </source>
</evidence>
<keyword evidence="1" id="KW-0812">Transmembrane</keyword>
<evidence type="ECO:0000313" key="3">
    <source>
        <dbReference type="Proteomes" id="UP000242699"/>
    </source>
</evidence>
<evidence type="ECO:0000313" key="2">
    <source>
        <dbReference type="EMBL" id="PSR28360.1"/>
    </source>
</evidence>